<comment type="subcellular location">
    <subcellularLocation>
        <location evidence="1 6">Membrane</location>
        <topology evidence="1 6">Multi-pass membrane protein</topology>
    </subcellularLocation>
</comment>
<keyword evidence="4 6" id="KW-1133">Transmembrane helix</keyword>
<evidence type="ECO:0000256" key="3">
    <source>
        <dbReference type="ARBA" id="ARBA00022692"/>
    </source>
</evidence>
<feature type="transmembrane region" description="Helical" evidence="6">
    <location>
        <begin position="43"/>
        <end position="63"/>
    </location>
</feature>
<dbReference type="SUPFAM" id="SSF103481">
    <property type="entry name" value="Multidrug resistance efflux transporter EmrE"/>
    <property type="match status" value="2"/>
</dbReference>
<dbReference type="InterPro" id="IPR000620">
    <property type="entry name" value="EamA_dom"/>
</dbReference>
<keyword evidence="5 6" id="KW-0472">Membrane</keyword>
<evidence type="ECO:0000313" key="9">
    <source>
        <dbReference type="EMBL" id="KAK4271097.1"/>
    </source>
</evidence>
<comment type="similarity">
    <text evidence="2 6">Belongs to the drug/metabolite transporter (DMT) superfamily. Plant drug/metabolite exporter (P-DME) (TC 2.A.7.4) family.</text>
</comment>
<name>A0AAE1JMQ7_9FABA</name>
<evidence type="ECO:0000259" key="8">
    <source>
        <dbReference type="Pfam" id="PF00892"/>
    </source>
</evidence>
<evidence type="ECO:0000256" key="7">
    <source>
        <dbReference type="SAM" id="MobiDB-lite"/>
    </source>
</evidence>
<feature type="compositionally biased region" description="Polar residues" evidence="7">
    <location>
        <begin position="365"/>
        <end position="383"/>
    </location>
</feature>
<keyword evidence="3 6" id="KW-0812">Transmembrane</keyword>
<feature type="domain" description="EamA" evidence="8">
    <location>
        <begin position="14"/>
        <end position="143"/>
    </location>
</feature>
<feature type="transmembrane region" description="Helical" evidence="6">
    <location>
        <begin position="75"/>
        <end position="93"/>
    </location>
</feature>
<reference evidence="9" key="1">
    <citation type="submission" date="2023-10" db="EMBL/GenBank/DDBJ databases">
        <title>Chromosome-level genome of the transformable northern wattle, Acacia crassicarpa.</title>
        <authorList>
            <person name="Massaro I."/>
            <person name="Sinha N.R."/>
            <person name="Poethig S."/>
            <person name="Leichty A.R."/>
        </authorList>
    </citation>
    <scope>NUCLEOTIDE SEQUENCE</scope>
    <source>
        <strain evidence="9">Acra3RX</strain>
        <tissue evidence="9">Leaf</tissue>
    </source>
</reference>
<comment type="caution">
    <text evidence="9">The sequence shown here is derived from an EMBL/GenBank/DDBJ whole genome shotgun (WGS) entry which is preliminary data.</text>
</comment>
<accession>A0AAE1JMQ7</accession>
<feature type="transmembrane region" description="Helical" evidence="6">
    <location>
        <begin position="310"/>
        <end position="330"/>
    </location>
</feature>
<evidence type="ECO:0000256" key="5">
    <source>
        <dbReference type="ARBA" id="ARBA00023136"/>
    </source>
</evidence>
<feature type="transmembrane region" description="Helical" evidence="6">
    <location>
        <begin position="285"/>
        <end position="304"/>
    </location>
</feature>
<dbReference type="Pfam" id="PF00892">
    <property type="entry name" value="EamA"/>
    <property type="match status" value="2"/>
</dbReference>
<proteinExistence type="inferred from homology"/>
<feature type="transmembrane region" description="Helical" evidence="6">
    <location>
        <begin position="189"/>
        <end position="208"/>
    </location>
</feature>
<dbReference type="PANTHER" id="PTHR31218">
    <property type="entry name" value="WAT1-RELATED PROTEIN"/>
    <property type="match status" value="1"/>
</dbReference>
<keyword evidence="10" id="KW-1185">Reference proteome</keyword>
<evidence type="ECO:0000256" key="6">
    <source>
        <dbReference type="RuleBase" id="RU363077"/>
    </source>
</evidence>
<evidence type="ECO:0000256" key="1">
    <source>
        <dbReference type="ARBA" id="ARBA00004141"/>
    </source>
</evidence>
<dbReference type="GO" id="GO:0022857">
    <property type="term" value="F:transmembrane transporter activity"/>
    <property type="evidence" value="ECO:0007669"/>
    <property type="project" value="InterPro"/>
</dbReference>
<evidence type="ECO:0000256" key="4">
    <source>
        <dbReference type="ARBA" id="ARBA00022989"/>
    </source>
</evidence>
<dbReference type="InterPro" id="IPR037185">
    <property type="entry name" value="EmrE-like"/>
</dbReference>
<dbReference type="EMBL" id="JAWXYG010000005">
    <property type="protein sequence ID" value="KAK4271097.1"/>
    <property type="molecule type" value="Genomic_DNA"/>
</dbReference>
<dbReference type="Proteomes" id="UP001293593">
    <property type="component" value="Unassembled WGS sequence"/>
</dbReference>
<feature type="transmembrane region" description="Helical" evidence="6">
    <location>
        <begin position="99"/>
        <end position="126"/>
    </location>
</feature>
<protein>
    <recommendedName>
        <fullName evidence="6">WAT1-related protein</fullName>
    </recommendedName>
</protein>
<gene>
    <name evidence="9" type="ORF">QN277_019838</name>
</gene>
<sequence>MADVSRVAEELKPALLMTVLQLSYAAANVLYKLAVNDGMNVKIIIAYRYIFAAVFLAPIALFLERNKRPKMTWSILFQAFLCGLFGGALSQNFNLESLALISATFVSAMANLTPSITFLMAASLGLERLNLKSAAGQLKIIGTAVALGGAMTLTFFKGTQINTGSFHVTLMHHRNGHVASLLAPSPFKALMGALSSLGSSVTYAIWLIIQANMSKRYPCYYSSTALMASTSAIFSSGFAFCLERDLTQWKLGWNVRLLTVAFSGIVVSGIITVVMAWCVGKKGPLYVAAFNPLLLLFVAMVGPFMLEENLYLGSILGGVLIVCGLYMVLWGKAKEVKNMKQLIPSQSSPPEIILSSPTNDHRSSPHNNNQDHSIINQQRQMKSSPADKEEA</sequence>
<feature type="transmembrane region" description="Helical" evidence="6">
    <location>
        <begin position="138"/>
        <end position="156"/>
    </location>
</feature>
<feature type="transmembrane region" description="Helical" evidence="6">
    <location>
        <begin position="260"/>
        <end position="278"/>
    </location>
</feature>
<organism evidence="9 10">
    <name type="scientific">Acacia crassicarpa</name>
    <name type="common">northern wattle</name>
    <dbReference type="NCBI Taxonomy" id="499986"/>
    <lineage>
        <taxon>Eukaryota</taxon>
        <taxon>Viridiplantae</taxon>
        <taxon>Streptophyta</taxon>
        <taxon>Embryophyta</taxon>
        <taxon>Tracheophyta</taxon>
        <taxon>Spermatophyta</taxon>
        <taxon>Magnoliopsida</taxon>
        <taxon>eudicotyledons</taxon>
        <taxon>Gunneridae</taxon>
        <taxon>Pentapetalae</taxon>
        <taxon>rosids</taxon>
        <taxon>fabids</taxon>
        <taxon>Fabales</taxon>
        <taxon>Fabaceae</taxon>
        <taxon>Caesalpinioideae</taxon>
        <taxon>mimosoid clade</taxon>
        <taxon>Acacieae</taxon>
        <taxon>Acacia</taxon>
    </lineage>
</organism>
<feature type="transmembrane region" description="Helical" evidence="6">
    <location>
        <begin position="220"/>
        <end position="240"/>
    </location>
</feature>
<evidence type="ECO:0000313" key="10">
    <source>
        <dbReference type="Proteomes" id="UP001293593"/>
    </source>
</evidence>
<dbReference type="AlphaFoldDB" id="A0AAE1JMQ7"/>
<feature type="region of interest" description="Disordered" evidence="7">
    <location>
        <begin position="347"/>
        <end position="391"/>
    </location>
</feature>
<dbReference type="InterPro" id="IPR030184">
    <property type="entry name" value="WAT1-related"/>
</dbReference>
<feature type="transmembrane region" description="Helical" evidence="6">
    <location>
        <begin position="12"/>
        <end position="31"/>
    </location>
</feature>
<evidence type="ECO:0000256" key="2">
    <source>
        <dbReference type="ARBA" id="ARBA00007635"/>
    </source>
</evidence>
<feature type="domain" description="EamA" evidence="8">
    <location>
        <begin position="191"/>
        <end position="329"/>
    </location>
</feature>
<dbReference type="GO" id="GO:0016020">
    <property type="term" value="C:membrane"/>
    <property type="evidence" value="ECO:0007669"/>
    <property type="project" value="UniProtKB-SubCell"/>
</dbReference>